<gene>
    <name evidence="1" type="ORF">C8N44_12512</name>
</gene>
<evidence type="ECO:0000313" key="2">
    <source>
        <dbReference type="Proteomes" id="UP000244069"/>
    </source>
</evidence>
<reference evidence="1 2" key="1">
    <citation type="submission" date="2018-04" db="EMBL/GenBank/DDBJ databases">
        <title>Genomic Encyclopedia of Archaeal and Bacterial Type Strains, Phase II (KMG-II): from individual species to whole genera.</title>
        <authorList>
            <person name="Goeker M."/>
        </authorList>
    </citation>
    <scope>NUCLEOTIDE SEQUENCE [LARGE SCALE GENOMIC DNA]</scope>
    <source>
        <strain evidence="1 2">DSM 29329</strain>
    </source>
</reference>
<dbReference type="RefSeq" id="WP_107978034.1">
    <property type="nucleotide sequence ID" value="NZ_BMEZ01000008.1"/>
</dbReference>
<evidence type="ECO:0000313" key="1">
    <source>
        <dbReference type="EMBL" id="PTX42716.1"/>
    </source>
</evidence>
<keyword evidence="2" id="KW-1185">Reference proteome</keyword>
<dbReference type="Proteomes" id="UP000244069">
    <property type="component" value="Unassembled WGS sequence"/>
</dbReference>
<name>A0A2T6AG03_9RHOB</name>
<dbReference type="Gene3D" id="1.10.3910.10">
    <property type="entry name" value="SP0561-like"/>
    <property type="match status" value="1"/>
</dbReference>
<accession>A0A2T6AG03</accession>
<dbReference type="InterPro" id="IPR023883">
    <property type="entry name" value="CHP03980_redox-disulphide"/>
</dbReference>
<organism evidence="1 2">
    <name type="scientific">Allosediminivita pacifica</name>
    <dbReference type="NCBI Taxonomy" id="1267769"/>
    <lineage>
        <taxon>Bacteria</taxon>
        <taxon>Pseudomonadati</taxon>
        <taxon>Pseudomonadota</taxon>
        <taxon>Alphaproteobacteria</taxon>
        <taxon>Rhodobacterales</taxon>
        <taxon>Paracoccaceae</taxon>
        <taxon>Allosediminivita</taxon>
    </lineage>
</organism>
<dbReference type="EMBL" id="QBKN01000025">
    <property type="protein sequence ID" value="PTX42716.1"/>
    <property type="molecule type" value="Genomic_DNA"/>
</dbReference>
<dbReference type="SUPFAM" id="SSF140683">
    <property type="entry name" value="SP0561-like"/>
    <property type="match status" value="1"/>
</dbReference>
<sequence>MRRRRQNPCDPDLPLADLFAAWPEAARPFLERGLLCPGCPIAPFHTIIDTCREYGLDEEAFCGEIWNRLSGGEKEAIG</sequence>
<dbReference type="NCBIfam" id="TIGR03980">
    <property type="entry name" value="prismane_assoc"/>
    <property type="match status" value="1"/>
</dbReference>
<dbReference type="OrthoDB" id="5397989at2"/>
<dbReference type="InterPro" id="IPR038062">
    <property type="entry name" value="ScdA-like_N_sf"/>
</dbReference>
<comment type="caution">
    <text evidence="1">The sequence shown here is derived from an EMBL/GenBank/DDBJ whole genome shotgun (WGS) entry which is preliminary data.</text>
</comment>
<dbReference type="AlphaFoldDB" id="A0A2T6AG03"/>
<protein>
    <submittedName>
        <fullName evidence="1">Hybrid cluster-associated redox disulfide protein</fullName>
    </submittedName>
</protein>
<proteinExistence type="predicted"/>